<feature type="region of interest" description="Disordered" evidence="1">
    <location>
        <begin position="140"/>
        <end position="159"/>
    </location>
</feature>
<dbReference type="Proteomes" id="UP000887159">
    <property type="component" value="Unassembled WGS sequence"/>
</dbReference>
<sequence>MGIIVDLLIWDSSIIKLEPPTPELNVPINDPKRFLLEKIGRIPVTNLESLLKLVQNHPDIGYIPMRRNHMDLVHDYDPYNYTICSFNHIDEENYVTISKNGLVEFYKGDADFLPLNRLQMEQKKLNILKEVLGSVDLRDHLHEDQGSGHPRQTSRREDLHIARNVRVQPTASSAAIQALVAP</sequence>
<name>A0A8X6UVX8_TRICX</name>
<evidence type="ECO:0000256" key="1">
    <source>
        <dbReference type="SAM" id="MobiDB-lite"/>
    </source>
</evidence>
<organism evidence="2 3">
    <name type="scientific">Trichonephila clavipes</name>
    <name type="common">Golden silk orbweaver</name>
    <name type="synonym">Nephila clavipes</name>
    <dbReference type="NCBI Taxonomy" id="2585209"/>
    <lineage>
        <taxon>Eukaryota</taxon>
        <taxon>Metazoa</taxon>
        <taxon>Ecdysozoa</taxon>
        <taxon>Arthropoda</taxon>
        <taxon>Chelicerata</taxon>
        <taxon>Arachnida</taxon>
        <taxon>Araneae</taxon>
        <taxon>Araneomorphae</taxon>
        <taxon>Entelegynae</taxon>
        <taxon>Araneoidea</taxon>
        <taxon>Nephilidae</taxon>
        <taxon>Trichonephila</taxon>
    </lineage>
</organism>
<dbReference type="EMBL" id="BMAU01021181">
    <property type="protein sequence ID" value="GFX94801.1"/>
    <property type="molecule type" value="Genomic_DNA"/>
</dbReference>
<reference evidence="2" key="1">
    <citation type="submission" date="2020-08" db="EMBL/GenBank/DDBJ databases">
        <title>Multicomponent nature underlies the extraordinary mechanical properties of spider dragline silk.</title>
        <authorList>
            <person name="Kono N."/>
            <person name="Nakamura H."/>
            <person name="Mori M."/>
            <person name="Yoshida Y."/>
            <person name="Ohtoshi R."/>
            <person name="Malay A.D."/>
            <person name="Moran D.A.P."/>
            <person name="Tomita M."/>
            <person name="Numata K."/>
            <person name="Arakawa K."/>
        </authorList>
    </citation>
    <scope>NUCLEOTIDE SEQUENCE</scope>
</reference>
<accession>A0A8X6UVX8</accession>
<gene>
    <name evidence="2" type="primary">AVEN_260661_1</name>
    <name evidence="2" type="ORF">TNCV_2378741</name>
</gene>
<proteinExistence type="predicted"/>
<evidence type="ECO:0000313" key="3">
    <source>
        <dbReference type="Proteomes" id="UP000887159"/>
    </source>
</evidence>
<evidence type="ECO:0000313" key="2">
    <source>
        <dbReference type="EMBL" id="GFX94801.1"/>
    </source>
</evidence>
<comment type="caution">
    <text evidence="2">The sequence shown here is derived from an EMBL/GenBank/DDBJ whole genome shotgun (WGS) entry which is preliminary data.</text>
</comment>
<dbReference type="AlphaFoldDB" id="A0A8X6UVX8"/>
<protein>
    <submittedName>
        <fullName evidence="2">Uncharacterized protein</fullName>
    </submittedName>
</protein>
<keyword evidence="3" id="KW-1185">Reference proteome</keyword>